<dbReference type="Proteomes" id="UP000887560">
    <property type="component" value="Unplaced"/>
</dbReference>
<evidence type="ECO:0000313" key="2">
    <source>
        <dbReference type="Proteomes" id="UP000887560"/>
    </source>
</evidence>
<keyword evidence="1" id="KW-0812">Transmembrane</keyword>
<keyword evidence="2" id="KW-1185">Reference proteome</keyword>
<proteinExistence type="predicted"/>
<dbReference type="WBParaSite" id="scf7180000420155.g4819">
    <property type="protein sequence ID" value="scf7180000420155.g4819"/>
    <property type="gene ID" value="scf7180000420155.g4819"/>
</dbReference>
<protein>
    <submittedName>
        <fullName evidence="3">Uncharacterized protein</fullName>
    </submittedName>
</protein>
<evidence type="ECO:0000313" key="3">
    <source>
        <dbReference type="WBParaSite" id="scf7180000420155.g4819"/>
    </source>
</evidence>
<name>A0A915NTH8_9BILA</name>
<keyword evidence="1" id="KW-1133">Transmembrane helix</keyword>
<sequence>MSSSSNSSTDHHSNWKSTGYCDCSDEFYEVCKIEWTTHNMGNVGRAAWNVFRVGLFFTGLAPLAVLGAAAMRAKDYTHEAVHLFVHCRNCGRDMNLTFELLSSGKQMRWGHYGNHLYRRSSKEAEPRLSYNKIKEIYDGMWDKYNLDCNADFYEAWKIEWKTHCMGKAGRDAWNAFRATAVIFTFGLLKKPNAGFKDYTHEAVHLFIRCRNCGRDLDFTCGLTTSGKKIREGYYGKYVDIKESREFKQRLSYNKIKEVFEGMWDKYNLFNRNCADWAKEFYGIICGLK</sequence>
<keyword evidence="1" id="KW-0472">Membrane</keyword>
<feature type="transmembrane region" description="Helical" evidence="1">
    <location>
        <begin position="50"/>
        <end position="70"/>
    </location>
</feature>
<organism evidence="2 3">
    <name type="scientific">Meloidogyne floridensis</name>
    <dbReference type="NCBI Taxonomy" id="298350"/>
    <lineage>
        <taxon>Eukaryota</taxon>
        <taxon>Metazoa</taxon>
        <taxon>Ecdysozoa</taxon>
        <taxon>Nematoda</taxon>
        <taxon>Chromadorea</taxon>
        <taxon>Rhabditida</taxon>
        <taxon>Tylenchina</taxon>
        <taxon>Tylenchomorpha</taxon>
        <taxon>Tylenchoidea</taxon>
        <taxon>Meloidogynidae</taxon>
        <taxon>Meloidogyninae</taxon>
        <taxon>Meloidogyne</taxon>
    </lineage>
</organism>
<dbReference type="AlphaFoldDB" id="A0A915NTH8"/>
<reference evidence="3" key="1">
    <citation type="submission" date="2022-11" db="UniProtKB">
        <authorList>
            <consortium name="WormBaseParasite"/>
        </authorList>
    </citation>
    <scope>IDENTIFICATION</scope>
</reference>
<accession>A0A915NTH8</accession>
<evidence type="ECO:0000256" key="1">
    <source>
        <dbReference type="SAM" id="Phobius"/>
    </source>
</evidence>